<reference evidence="4" key="1">
    <citation type="submission" date="2025-08" db="UniProtKB">
        <authorList>
            <consortium name="RefSeq"/>
        </authorList>
    </citation>
    <scope>IDENTIFICATION</scope>
</reference>
<evidence type="ECO:0000256" key="1">
    <source>
        <dbReference type="SAM" id="MobiDB-lite"/>
    </source>
</evidence>
<dbReference type="GO" id="GO:0030130">
    <property type="term" value="C:clathrin coat of trans-Golgi network vesicle"/>
    <property type="evidence" value="ECO:0007669"/>
    <property type="project" value="TreeGrafter"/>
</dbReference>
<dbReference type="Pfam" id="PF25999">
    <property type="entry name" value="SYNRG_C"/>
    <property type="match status" value="1"/>
</dbReference>
<organism evidence="3 4">
    <name type="scientific">Cephus cinctus</name>
    <name type="common">Wheat stem sawfly</name>
    <dbReference type="NCBI Taxonomy" id="211228"/>
    <lineage>
        <taxon>Eukaryota</taxon>
        <taxon>Metazoa</taxon>
        <taxon>Ecdysozoa</taxon>
        <taxon>Arthropoda</taxon>
        <taxon>Hexapoda</taxon>
        <taxon>Insecta</taxon>
        <taxon>Pterygota</taxon>
        <taxon>Neoptera</taxon>
        <taxon>Endopterygota</taxon>
        <taxon>Hymenoptera</taxon>
        <taxon>Cephoidea</taxon>
        <taxon>Cephidae</taxon>
        <taxon>Cephus</taxon>
    </lineage>
</organism>
<dbReference type="AlphaFoldDB" id="A0AAJ7BW71"/>
<feature type="domain" description="EH" evidence="2">
    <location>
        <begin position="56"/>
        <end position="124"/>
    </location>
</feature>
<dbReference type="PANTHER" id="PTHR15463">
    <property type="entry name" value="AP1 GAMMA SUBUNIT BINDING PROTEIN 1"/>
    <property type="match status" value="1"/>
</dbReference>
<gene>
    <name evidence="4" type="primary">LOC107267997</name>
</gene>
<dbReference type="InterPro" id="IPR011992">
    <property type="entry name" value="EF-hand-dom_pair"/>
</dbReference>
<dbReference type="KEGG" id="ccin:107267997"/>
<evidence type="ECO:0000259" key="2">
    <source>
        <dbReference type="PROSITE" id="PS50031"/>
    </source>
</evidence>
<evidence type="ECO:0000313" key="3">
    <source>
        <dbReference type="Proteomes" id="UP000694920"/>
    </source>
</evidence>
<dbReference type="SUPFAM" id="SSF47473">
    <property type="entry name" value="EF-hand"/>
    <property type="match status" value="1"/>
</dbReference>
<dbReference type="InterPro" id="IPR059024">
    <property type="entry name" value="SYNRG_C"/>
</dbReference>
<feature type="region of interest" description="Disordered" evidence="1">
    <location>
        <begin position="201"/>
        <end position="226"/>
    </location>
</feature>
<dbReference type="GeneID" id="107267997"/>
<dbReference type="Gene3D" id="1.10.238.10">
    <property type="entry name" value="EF-hand"/>
    <property type="match status" value="1"/>
</dbReference>
<dbReference type="Proteomes" id="UP000694920">
    <property type="component" value="Unplaced"/>
</dbReference>
<evidence type="ECO:0000313" key="4">
    <source>
        <dbReference type="RefSeq" id="XP_015595755.1"/>
    </source>
</evidence>
<dbReference type="InterPro" id="IPR039656">
    <property type="entry name" value="SYNRG"/>
</dbReference>
<dbReference type="RefSeq" id="XP_015595755.1">
    <property type="nucleotide sequence ID" value="XM_015740269.1"/>
</dbReference>
<name>A0AAJ7BW71_CEPCN</name>
<dbReference type="PROSITE" id="PS50031">
    <property type="entry name" value="EH"/>
    <property type="match status" value="1"/>
</dbReference>
<dbReference type="InterPro" id="IPR000261">
    <property type="entry name" value="EH_dom"/>
</dbReference>
<protein>
    <submittedName>
        <fullName evidence="4">Synergin gamma isoform X1</fullName>
    </submittedName>
</protein>
<dbReference type="Pfam" id="PF12763">
    <property type="entry name" value="EH"/>
    <property type="match status" value="1"/>
</dbReference>
<accession>A0AAJ7BW71</accession>
<sequence length="874" mass="96076">MNKNQEKRVSLPRWLWPNSPMLPPLYRRVWDLVKEDHPGLGAQQGELLVDTNKVFPLLLTSQLPMEVLGYIWSLANQKYAGQLTEHELYIVLALVAVAQASCTFTNLDVLHMVPFPPMPKLNLPIATSKLHSTIESNVNKSEAKVATQKTVANSKLQSMTPDEITFNITTPDTKTIIQPKTITAARMYSLLSAESNFSTSGLDGKHGVSQKATTSTKMHSSVSAGSNLGNSSLDLKTVVQPQVVTTSKMHSTHSLESNINIPDYDGNVVAQPKVINSIKFHSSFSGENTSSIASIDEKYIMQTKPQFKPATSTSSTLMDTFTFDTKMDKTSTSVPVDAPPIFPSSVHVMHTVPVISATQSDPSDEFSEFQSAPIPSIPSIPILDTRQGSAIGSRLANHNLGVKKSTEKTKKAASIKSNHSHQNRSSVSVNSVNGSKDLLCSDRLSELFPKCSVKHQPKTVILKDTAIRSIDSPKESTTVFKDFNVTEKIPAVNIGNSMTLSSGDKQPGMKDFSGIQQDLMNLQTVEDKYSALRVLVEEPVTQSAPIIQPIAVTQPVSIVQSVLKPDLAESLSDDFGDFVSAQQPEPAQMLKSLNSGQSLDFLNDFDFPQSTTDNIGKGEISLMQEISESFSGFKIEADQPDDKIDTIAEGEKIMQREDTISVNSIESGNGAQNTLNRSGSVPSLDLKSFLPANQEEEQPVENMHQLIYWEWKQYMESCILLLQVAANIFTSISSDVVLREVLSSATGYNFLCNLAEVAAVCRRVNFSYKEMDMNIMGFDDLLMDIDRIWAEMEPFYANIPIVTELPAWPLHQSESTTCALCLTVVTSGKITYNDNNYHITCAKLWLHCVNNNLPALCYPSAYSHSTISLSSSHI</sequence>
<keyword evidence="3" id="KW-1185">Reference proteome</keyword>
<feature type="region of interest" description="Disordered" evidence="1">
    <location>
        <begin position="404"/>
        <end position="430"/>
    </location>
</feature>
<dbReference type="PANTHER" id="PTHR15463:SF2">
    <property type="entry name" value="SYNERGIN GAMMA"/>
    <property type="match status" value="1"/>
</dbReference>
<feature type="compositionally biased region" description="Polar residues" evidence="1">
    <location>
        <begin position="210"/>
        <end position="226"/>
    </location>
</feature>
<proteinExistence type="predicted"/>